<feature type="compositionally biased region" description="Polar residues" evidence="1">
    <location>
        <begin position="382"/>
        <end position="391"/>
    </location>
</feature>
<feature type="region of interest" description="Disordered" evidence="1">
    <location>
        <begin position="317"/>
        <end position="412"/>
    </location>
</feature>
<evidence type="ECO:0000313" key="2">
    <source>
        <dbReference type="EMBL" id="KAJ3479014.1"/>
    </source>
</evidence>
<feature type="compositionally biased region" description="Polar residues" evidence="1">
    <location>
        <begin position="664"/>
        <end position="676"/>
    </location>
</feature>
<feature type="compositionally biased region" description="Low complexity" evidence="1">
    <location>
        <begin position="326"/>
        <end position="343"/>
    </location>
</feature>
<keyword evidence="3" id="KW-1185">Reference proteome</keyword>
<reference evidence="2" key="1">
    <citation type="submission" date="2022-07" db="EMBL/GenBank/DDBJ databases">
        <title>Genome Sequence of Physisporinus lineatus.</title>
        <authorList>
            <person name="Buettner E."/>
        </authorList>
    </citation>
    <scope>NUCLEOTIDE SEQUENCE</scope>
    <source>
        <strain evidence="2">VT162</strain>
    </source>
</reference>
<feature type="compositionally biased region" description="Polar residues" evidence="1">
    <location>
        <begin position="692"/>
        <end position="712"/>
    </location>
</feature>
<dbReference type="Proteomes" id="UP001212997">
    <property type="component" value="Unassembled WGS sequence"/>
</dbReference>
<comment type="caution">
    <text evidence="2">The sequence shown here is derived from an EMBL/GenBank/DDBJ whole genome shotgun (WGS) entry which is preliminary data.</text>
</comment>
<accession>A0AAD5UXB8</accession>
<feature type="region of interest" description="Disordered" evidence="1">
    <location>
        <begin position="1"/>
        <end position="21"/>
    </location>
</feature>
<evidence type="ECO:0000256" key="1">
    <source>
        <dbReference type="SAM" id="MobiDB-lite"/>
    </source>
</evidence>
<name>A0AAD5UXB8_9APHY</name>
<proteinExistence type="predicted"/>
<dbReference type="EMBL" id="JANAWD010000468">
    <property type="protein sequence ID" value="KAJ3479014.1"/>
    <property type="molecule type" value="Genomic_DNA"/>
</dbReference>
<sequence>MDGSIGADEDPMSPEPTVASMLGIKGPLRFRTHGSTQKAHVVLRQVELSDESGDEGDGKTPNKRAIYFSLFAQKRIEVKPGKEILLAVATPDGRFIESPVILTGDILDPKDPGKNEILSSLPPKEPVHVQQPITMPPKMRKTWTRRIESATPQPPPSPPPIYHSIGVQSETATYTTTGVETCQVPTVAKKDTAMQTLVIPETIPDTGSYQDASQQTVTPPTTQLTLESLHPAQSPTLKEPSSLSPAEPAEVVFQERERSLSPMELSSAASSPGLPPTIPSHTLSPAAEQKPESISRSPPGLFLSTSAVSIESVHISPMHLSPDNGDPPGLSLSFFPSPPTDSTVTQTKPVDTQSSRSSEGVDNAITGRKVVPEDNAIDESPPSGSYRSHSPQHSEEAVPIPIPYKPKRKLVPNPFVSGGFVTDFVSVTPQKSLKSLPEETAKALNSDSSDIAPLRSQEREASELLLGSPPRNSRKSSSEGRSPPPNSASSSKVKVEDIAADIHQDIVVPSAIQVREPIALPQELLNPSPLPSLNLPGRQISRYTDAASIPPHTFRTQAPVQPTFVPAQSSQPPRQRSPPPEAKSLAYISSGPYSNPLNIRPARNPQTQNFGQSQNQSSNLKPNHKKRLVVGNGWPYTRQSYPNNLKSGGSNGSSLNHIHPDAVNTPNGDGHCTSSMDGYGRPQDMPPLFSPSPGQWAQSQTNVSNQASEGQGSQMMGQSWRCYPGFILSTLANNYDPLTGMSHSRDDSEVDAYHPDQRFTFAQEPPRPPLSFQGPPTQMPPFPYTSTHDYTLSSTTILTSSASLSTPTSTFTYAYSSFPTTPAVKSSRIFLFCNETDPSYANRSPNTSSPPSETHFLYGEPVN</sequence>
<feature type="compositionally biased region" description="Low complexity" evidence="1">
    <location>
        <begin position="643"/>
        <end position="656"/>
    </location>
</feature>
<feature type="region of interest" description="Disordered" evidence="1">
    <location>
        <begin position="840"/>
        <end position="863"/>
    </location>
</feature>
<feature type="region of interest" description="Disordered" evidence="1">
    <location>
        <begin position="432"/>
        <end position="496"/>
    </location>
</feature>
<feature type="compositionally biased region" description="Polar residues" evidence="1">
    <location>
        <begin position="344"/>
        <end position="360"/>
    </location>
</feature>
<feature type="region of interest" description="Disordered" evidence="1">
    <location>
        <begin position="552"/>
        <end position="712"/>
    </location>
</feature>
<evidence type="ECO:0000313" key="3">
    <source>
        <dbReference type="Proteomes" id="UP001212997"/>
    </source>
</evidence>
<feature type="region of interest" description="Disordered" evidence="1">
    <location>
        <begin position="232"/>
        <end position="302"/>
    </location>
</feature>
<protein>
    <submittedName>
        <fullName evidence="2">Uncharacterized protein</fullName>
    </submittedName>
</protein>
<feature type="compositionally biased region" description="Polar residues" evidence="1">
    <location>
        <begin position="232"/>
        <end position="244"/>
    </location>
</feature>
<organism evidence="2 3">
    <name type="scientific">Meripilus lineatus</name>
    <dbReference type="NCBI Taxonomy" id="2056292"/>
    <lineage>
        <taxon>Eukaryota</taxon>
        <taxon>Fungi</taxon>
        <taxon>Dikarya</taxon>
        <taxon>Basidiomycota</taxon>
        <taxon>Agaricomycotina</taxon>
        <taxon>Agaricomycetes</taxon>
        <taxon>Polyporales</taxon>
        <taxon>Meripilaceae</taxon>
        <taxon>Meripilus</taxon>
    </lineage>
</organism>
<dbReference type="AlphaFoldDB" id="A0AAD5UXB8"/>
<feature type="compositionally biased region" description="Low complexity" evidence="1">
    <location>
        <begin position="606"/>
        <end position="619"/>
    </location>
</feature>
<feature type="compositionally biased region" description="Polar residues" evidence="1">
    <location>
        <begin position="840"/>
        <end position="852"/>
    </location>
</feature>
<gene>
    <name evidence="2" type="ORF">NLI96_g9361</name>
</gene>